<proteinExistence type="inferred from homology"/>
<dbReference type="GO" id="GO:0016831">
    <property type="term" value="F:carboxy-lyase activity"/>
    <property type="evidence" value="ECO:0007669"/>
    <property type="project" value="UniProtKB-KW"/>
</dbReference>
<dbReference type="SUPFAM" id="SSF53383">
    <property type="entry name" value="PLP-dependent transferases"/>
    <property type="match status" value="1"/>
</dbReference>
<comment type="cofactor">
    <cofactor evidence="1 6">
        <name>pyridoxal 5'-phosphate</name>
        <dbReference type="ChEBI" id="CHEBI:597326"/>
    </cofactor>
</comment>
<reference evidence="7 8" key="1">
    <citation type="journal article" date="2020" name="J. Phycol.">
        <title>Comparative genome analysis reveals Cyanidiococcus gen. nov., a new extremophilic red algal genus sister to Cyanidioschyzon (Cyanidioschyzonaceae, Rhodophyta).</title>
        <authorList>
            <person name="Liu S.-L."/>
            <person name="Chiang Y.-R."/>
            <person name="Yoon H.S."/>
            <person name="Fu H.-Y."/>
        </authorList>
    </citation>
    <scope>NUCLEOTIDE SEQUENCE [LARGE SCALE GENOMIC DNA]</scope>
    <source>
        <strain evidence="7 8">THAL066</strain>
    </source>
</reference>
<comment type="caution">
    <text evidence="7">The sequence shown here is derived from an EMBL/GenBank/DDBJ whole genome shotgun (WGS) entry which is preliminary data.</text>
</comment>
<accession>A0A7J7IN98</accession>
<gene>
    <name evidence="7" type="primary">GAD2</name>
    <name evidence="7" type="ORF">F1559_001677</name>
</gene>
<name>A0A7J7IN98_9RHOD</name>
<dbReference type="PROSITE" id="PS00392">
    <property type="entry name" value="DDC_GAD_HDC_YDC"/>
    <property type="match status" value="1"/>
</dbReference>
<dbReference type="AlphaFoldDB" id="A0A7J7IN98"/>
<dbReference type="InterPro" id="IPR002129">
    <property type="entry name" value="PyrdxlP-dep_de-COase"/>
</dbReference>
<evidence type="ECO:0000256" key="1">
    <source>
        <dbReference type="ARBA" id="ARBA00001933"/>
    </source>
</evidence>
<organism evidence="7 8">
    <name type="scientific">Cyanidiococcus yangmingshanensis</name>
    <dbReference type="NCBI Taxonomy" id="2690220"/>
    <lineage>
        <taxon>Eukaryota</taxon>
        <taxon>Rhodophyta</taxon>
        <taxon>Bangiophyceae</taxon>
        <taxon>Cyanidiales</taxon>
        <taxon>Cyanidiaceae</taxon>
        <taxon>Cyanidiococcus</taxon>
    </lineage>
</organism>
<dbReference type="GO" id="GO:0030170">
    <property type="term" value="F:pyridoxal phosphate binding"/>
    <property type="evidence" value="ECO:0007669"/>
    <property type="project" value="InterPro"/>
</dbReference>
<protein>
    <submittedName>
        <fullName evidence="7">Glutamate decarboxylase 2</fullName>
    </submittedName>
</protein>
<evidence type="ECO:0000256" key="4">
    <source>
        <dbReference type="ARBA" id="ARBA00022898"/>
    </source>
</evidence>
<sequence length="597" mass="67432">MERVDDPKKLDDQGLEVQELVASEFRELVQIVERKVEQYLFRAERGRSENGPTTDGAPRPLVSYQRPETIEHRMEGYVHQIMDGESVRSRAVLECFLDDLLRYSVRTSHAYFLHRLYGASDPMGQVAELLLSVLNNSPDTFSAAPFLVVLERRLIQALCERIGWETLRQGDGLFCPGGSYANLLAMTSARHAFHESSSSKRSEHGHRHHCCEPRMGVFTSEQGHYSVRRNASILGLCDAPGEACSDVFLVPCDEAGRMDVEALRQMLHCFRRSRPESSVFVNRFRPAAGSMASLRRGFQLNAAHALNADHDAESTKSRYRPRFWIHVDGALGGSFLFSTQFRSVALSGLEAYADSFVLNAHKLLGAPLQCSVLLVRERGLLLAAHAARASYLFHDEFDPDARYDIGDMTLTCSRRSDALKFWLMWMWRGNQAVWNARRIAEAMMQRPCFLLVGWSRVQPYPATNVCFYFLPPELRGRVHSSADVKTCAEREQLARLSVRLCRALQVAGKALLNYCTLGRSDLPTFLRLALHGAHIYHDERVRDLLDVMERFGDRLCIDDATLGRNDIADPGSIQSSELADGFREHASQGRRAMNEGF</sequence>
<evidence type="ECO:0000256" key="3">
    <source>
        <dbReference type="ARBA" id="ARBA00022793"/>
    </source>
</evidence>
<dbReference type="Gene3D" id="3.40.640.10">
    <property type="entry name" value="Type I PLP-dependent aspartate aminotransferase-like (Major domain)"/>
    <property type="match status" value="1"/>
</dbReference>
<comment type="similarity">
    <text evidence="2 6">Belongs to the group II decarboxylase family.</text>
</comment>
<dbReference type="GO" id="GO:0019752">
    <property type="term" value="P:carboxylic acid metabolic process"/>
    <property type="evidence" value="ECO:0007669"/>
    <property type="project" value="InterPro"/>
</dbReference>
<dbReference type="InterPro" id="IPR015424">
    <property type="entry name" value="PyrdxlP-dep_Trfase"/>
</dbReference>
<keyword evidence="4 6" id="KW-0663">Pyridoxal phosphate</keyword>
<dbReference type="Gene3D" id="3.90.1150.10">
    <property type="entry name" value="Aspartate Aminotransferase, domain 1"/>
    <property type="match status" value="1"/>
</dbReference>
<dbReference type="InterPro" id="IPR015422">
    <property type="entry name" value="PyrdxlP-dep_Trfase_small"/>
</dbReference>
<evidence type="ECO:0000313" key="8">
    <source>
        <dbReference type="Proteomes" id="UP000530660"/>
    </source>
</evidence>
<keyword evidence="3" id="KW-0210">Decarboxylase</keyword>
<dbReference type="PANTHER" id="PTHR45677">
    <property type="entry name" value="GLUTAMATE DECARBOXYLASE-RELATED"/>
    <property type="match status" value="1"/>
</dbReference>
<keyword evidence="8" id="KW-1185">Reference proteome</keyword>
<dbReference type="InterPro" id="IPR021115">
    <property type="entry name" value="Pyridoxal-P_BS"/>
</dbReference>
<dbReference type="GO" id="GO:0005737">
    <property type="term" value="C:cytoplasm"/>
    <property type="evidence" value="ECO:0007669"/>
    <property type="project" value="TreeGrafter"/>
</dbReference>
<dbReference type="OrthoDB" id="392571at2759"/>
<evidence type="ECO:0000313" key="7">
    <source>
        <dbReference type="EMBL" id="KAF6003801.1"/>
    </source>
</evidence>
<evidence type="ECO:0000256" key="2">
    <source>
        <dbReference type="ARBA" id="ARBA00009533"/>
    </source>
</evidence>
<evidence type="ECO:0000256" key="6">
    <source>
        <dbReference type="RuleBase" id="RU000382"/>
    </source>
</evidence>
<dbReference type="PANTHER" id="PTHR45677:SF8">
    <property type="entry name" value="CYSTEINE SULFINIC ACID DECARBOXYLASE"/>
    <property type="match status" value="1"/>
</dbReference>
<dbReference type="Proteomes" id="UP000530660">
    <property type="component" value="Unassembled WGS sequence"/>
</dbReference>
<dbReference type="Pfam" id="PF00282">
    <property type="entry name" value="Pyridoxal_deC"/>
    <property type="match status" value="1"/>
</dbReference>
<keyword evidence="5 6" id="KW-0456">Lyase</keyword>
<dbReference type="EMBL" id="VWRR01000005">
    <property type="protein sequence ID" value="KAF6003801.1"/>
    <property type="molecule type" value="Genomic_DNA"/>
</dbReference>
<dbReference type="InterPro" id="IPR015421">
    <property type="entry name" value="PyrdxlP-dep_Trfase_major"/>
</dbReference>
<evidence type="ECO:0000256" key="5">
    <source>
        <dbReference type="ARBA" id="ARBA00023239"/>
    </source>
</evidence>